<evidence type="ECO:0000313" key="2">
    <source>
        <dbReference type="Proteomes" id="UP000033618"/>
    </source>
</evidence>
<dbReference type="AlphaFoldDB" id="A0A0F5JWR9"/>
<evidence type="ECO:0000313" key="1">
    <source>
        <dbReference type="EMBL" id="KKB62064.1"/>
    </source>
</evidence>
<proteinExistence type="predicted"/>
<organism evidence="1 2">
    <name type="scientific">Robbsia andropogonis</name>
    <dbReference type="NCBI Taxonomy" id="28092"/>
    <lineage>
        <taxon>Bacteria</taxon>
        <taxon>Pseudomonadati</taxon>
        <taxon>Pseudomonadota</taxon>
        <taxon>Betaproteobacteria</taxon>
        <taxon>Burkholderiales</taxon>
        <taxon>Burkholderiaceae</taxon>
        <taxon>Robbsia</taxon>
    </lineage>
</organism>
<protein>
    <recommendedName>
        <fullName evidence="3">Flagellar FliJ protein</fullName>
    </recommendedName>
</protein>
<dbReference type="PATRIC" id="fig|28092.6.peg.4542"/>
<dbReference type="RefSeq" id="WP_024902852.1">
    <property type="nucleotide sequence ID" value="NZ_CADFGU010000002.1"/>
</dbReference>
<name>A0A0F5JWR9_9BURK</name>
<reference evidence="1 2" key="1">
    <citation type="submission" date="2015-03" db="EMBL/GenBank/DDBJ databases">
        <title>Draft Genome Sequence of Burkholderia andropogonis type strain ICMP2807, isolated from Sorghum bicolor.</title>
        <authorList>
            <person name="Lopes-Santos L."/>
            <person name="Castro D.B."/>
            <person name="Ottoboni L.M."/>
            <person name="Park D."/>
            <person name="Weirc B.S."/>
            <person name="Destefano S.A."/>
        </authorList>
    </citation>
    <scope>NUCLEOTIDE SEQUENCE [LARGE SCALE GENOMIC DNA]</scope>
    <source>
        <strain evidence="1 2">ICMP2807</strain>
    </source>
</reference>
<evidence type="ECO:0008006" key="3">
    <source>
        <dbReference type="Google" id="ProtNLM"/>
    </source>
</evidence>
<dbReference type="Proteomes" id="UP000033618">
    <property type="component" value="Unassembled WGS sequence"/>
</dbReference>
<sequence length="152" mass="17663">MKRQQLLDKVSRAANMGRLRAESQYRDAAQKRQTLQKSIEKIEASIRREVSYMETCLPTGYYSKEDYADGLGRQAQALHALAALRLALENLLDERAYAEERFCEAEWAMRNAMAKDERIDRERRAATQSQRNAVERIEIEDIVEVKCHVLQD</sequence>
<keyword evidence="2" id="KW-1185">Reference proteome</keyword>
<dbReference type="EMBL" id="LAQU01000025">
    <property type="protein sequence ID" value="KKB62064.1"/>
    <property type="molecule type" value="Genomic_DNA"/>
</dbReference>
<accession>A0A0F5JWR9</accession>
<comment type="caution">
    <text evidence="1">The sequence shown here is derived from an EMBL/GenBank/DDBJ whole genome shotgun (WGS) entry which is preliminary data.</text>
</comment>
<dbReference type="STRING" id="28092.WM40_19365"/>
<gene>
    <name evidence="1" type="ORF">WM40_19365</name>
</gene>